<keyword evidence="1" id="KW-1133">Transmembrane helix</keyword>
<keyword evidence="1" id="KW-0472">Membrane</keyword>
<protein>
    <submittedName>
        <fullName evidence="2">Uncharacterized protein</fullName>
    </submittedName>
</protein>
<keyword evidence="3" id="KW-1185">Reference proteome</keyword>
<dbReference type="EMBL" id="CAACVG010006421">
    <property type="protein sequence ID" value="VEN40259.1"/>
    <property type="molecule type" value="Genomic_DNA"/>
</dbReference>
<accession>A0A653BXE0</accession>
<sequence length="55" mass="6391">MLIKEFDDLQDKHSAAWFLFLSSSRCFGLWLDIICALFVGAAVYVLLIFNSRKYN</sequence>
<keyword evidence="1" id="KW-0812">Transmembrane</keyword>
<name>A0A653BXE0_CALMS</name>
<gene>
    <name evidence="2" type="ORF">CALMAC_LOCUS4478</name>
</gene>
<dbReference type="OrthoDB" id="6500128at2759"/>
<organism evidence="2 3">
    <name type="scientific">Callosobruchus maculatus</name>
    <name type="common">Southern cowpea weevil</name>
    <name type="synonym">Pulse bruchid</name>
    <dbReference type="NCBI Taxonomy" id="64391"/>
    <lineage>
        <taxon>Eukaryota</taxon>
        <taxon>Metazoa</taxon>
        <taxon>Ecdysozoa</taxon>
        <taxon>Arthropoda</taxon>
        <taxon>Hexapoda</taxon>
        <taxon>Insecta</taxon>
        <taxon>Pterygota</taxon>
        <taxon>Neoptera</taxon>
        <taxon>Endopterygota</taxon>
        <taxon>Coleoptera</taxon>
        <taxon>Polyphaga</taxon>
        <taxon>Cucujiformia</taxon>
        <taxon>Chrysomeloidea</taxon>
        <taxon>Chrysomelidae</taxon>
        <taxon>Bruchinae</taxon>
        <taxon>Bruchini</taxon>
        <taxon>Callosobruchus</taxon>
    </lineage>
</organism>
<evidence type="ECO:0000313" key="2">
    <source>
        <dbReference type="EMBL" id="VEN40259.1"/>
    </source>
</evidence>
<feature type="transmembrane region" description="Helical" evidence="1">
    <location>
        <begin position="27"/>
        <end position="49"/>
    </location>
</feature>
<reference evidence="2 3" key="1">
    <citation type="submission" date="2019-01" db="EMBL/GenBank/DDBJ databases">
        <authorList>
            <person name="Sayadi A."/>
        </authorList>
    </citation>
    <scope>NUCLEOTIDE SEQUENCE [LARGE SCALE GENOMIC DNA]</scope>
</reference>
<dbReference type="Proteomes" id="UP000410492">
    <property type="component" value="Unassembled WGS sequence"/>
</dbReference>
<evidence type="ECO:0000256" key="1">
    <source>
        <dbReference type="SAM" id="Phobius"/>
    </source>
</evidence>
<feature type="non-terminal residue" evidence="2">
    <location>
        <position position="55"/>
    </location>
</feature>
<dbReference type="AlphaFoldDB" id="A0A653BXE0"/>
<evidence type="ECO:0000313" key="3">
    <source>
        <dbReference type="Proteomes" id="UP000410492"/>
    </source>
</evidence>
<proteinExistence type="predicted"/>